<reference evidence="3" key="3">
    <citation type="submission" date="2025-09" db="UniProtKB">
        <authorList>
            <consortium name="Ensembl"/>
        </authorList>
    </citation>
    <scope>IDENTIFICATION</scope>
</reference>
<protein>
    <submittedName>
        <fullName evidence="3">Uncharacterized protein</fullName>
    </submittedName>
</protein>
<organism evidence="3 4">
    <name type="scientific">Hucho hucho</name>
    <name type="common">huchen</name>
    <dbReference type="NCBI Taxonomy" id="62062"/>
    <lineage>
        <taxon>Eukaryota</taxon>
        <taxon>Metazoa</taxon>
        <taxon>Chordata</taxon>
        <taxon>Craniata</taxon>
        <taxon>Vertebrata</taxon>
        <taxon>Euteleostomi</taxon>
        <taxon>Actinopterygii</taxon>
        <taxon>Neopterygii</taxon>
        <taxon>Teleostei</taxon>
        <taxon>Protacanthopterygii</taxon>
        <taxon>Salmoniformes</taxon>
        <taxon>Salmonidae</taxon>
        <taxon>Salmoninae</taxon>
        <taxon>Hucho</taxon>
    </lineage>
</organism>
<keyword evidence="2" id="KW-0472">Membrane</keyword>
<evidence type="ECO:0000256" key="2">
    <source>
        <dbReference type="SAM" id="Phobius"/>
    </source>
</evidence>
<evidence type="ECO:0000256" key="1">
    <source>
        <dbReference type="SAM" id="MobiDB-lite"/>
    </source>
</evidence>
<keyword evidence="4" id="KW-1185">Reference proteome</keyword>
<keyword evidence="2" id="KW-0812">Transmembrane</keyword>
<feature type="compositionally biased region" description="Basic and acidic residues" evidence="1">
    <location>
        <begin position="209"/>
        <end position="227"/>
    </location>
</feature>
<feature type="compositionally biased region" description="Basic residues" evidence="1">
    <location>
        <begin position="228"/>
        <end position="238"/>
    </location>
</feature>
<evidence type="ECO:0000313" key="3">
    <source>
        <dbReference type="Ensembl" id="ENSHHUP00000022626.1"/>
    </source>
</evidence>
<dbReference type="Ensembl" id="ENSHHUT00000023484.1">
    <property type="protein sequence ID" value="ENSHHUP00000022626.1"/>
    <property type="gene ID" value="ENSHHUG00000014184.1"/>
</dbReference>
<feature type="compositionally biased region" description="Basic and acidic residues" evidence="1">
    <location>
        <begin position="145"/>
        <end position="169"/>
    </location>
</feature>
<sequence>MLSDRWAGDSWVLKKLLASANEVHTPIHRYKHAEHRHTKTHILYISSLNVHSHTLKHTQLYLLNTPPLPLPQPGVFSQLTMAAEERPWLWVVYILTVGLPIGLTVLFCWPKKSDDDYVYKKVDSPKPDVEEEEDNDDDDDEEEKGDQAAEAKATESPKPAEVKKEKAEEESGAAGGDSVEDEEEDEEEDEGEEEEETKSNEAASDDVSAEQKEEADEGGHSVGDGHKQAVRKRRVRKD</sequence>
<keyword evidence="2" id="KW-1133">Transmembrane helix</keyword>
<dbReference type="Proteomes" id="UP000314982">
    <property type="component" value="Unassembled WGS sequence"/>
</dbReference>
<feature type="compositionally biased region" description="Basic and acidic residues" evidence="1">
    <location>
        <begin position="119"/>
        <end position="128"/>
    </location>
</feature>
<name>A0A4W5L9Z0_9TELE</name>
<evidence type="ECO:0000313" key="4">
    <source>
        <dbReference type="Proteomes" id="UP000314982"/>
    </source>
</evidence>
<proteinExistence type="predicted"/>
<reference evidence="4" key="1">
    <citation type="submission" date="2018-06" db="EMBL/GenBank/DDBJ databases">
        <title>Genome assembly of Danube salmon.</title>
        <authorList>
            <person name="Macqueen D.J."/>
            <person name="Gundappa M.K."/>
        </authorList>
    </citation>
    <scope>NUCLEOTIDE SEQUENCE [LARGE SCALE GENOMIC DNA]</scope>
</reference>
<feature type="compositionally biased region" description="Acidic residues" evidence="1">
    <location>
        <begin position="178"/>
        <end position="196"/>
    </location>
</feature>
<dbReference type="GeneTree" id="ENSGT00990000204378"/>
<feature type="transmembrane region" description="Helical" evidence="2">
    <location>
        <begin position="88"/>
        <end position="109"/>
    </location>
</feature>
<dbReference type="STRING" id="62062.ENSHHUP00000022626"/>
<accession>A0A4W5L9Z0</accession>
<feature type="region of interest" description="Disordered" evidence="1">
    <location>
        <begin position="119"/>
        <end position="238"/>
    </location>
</feature>
<reference evidence="3" key="2">
    <citation type="submission" date="2025-08" db="UniProtKB">
        <authorList>
            <consortium name="Ensembl"/>
        </authorList>
    </citation>
    <scope>IDENTIFICATION</scope>
</reference>
<feature type="compositionally biased region" description="Acidic residues" evidence="1">
    <location>
        <begin position="129"/>
        <end position="144"/>
    </location>
</feature>
<dbReference type="AlphaFoldDB" id="A0A4W5L9Z0"/>